<dbReference type="AlphaFoldDB" id="A0A9P6X0Y9"/>
<proteinExistence type="predicted"/>
<evidence type="ECO:0000313" key="2">
    <source>
        <dbReference type="Proteomes" id="UP000716291"/>
    </source>
</evidence>
<organism evidence="1 2">
    <name type="scientific">Rhizopus oryzae</name>
    <name type="common">Mucormycosis agent</name>
    <name type="synonym">Rhizopus arrhizus var. delemar</name>
    <dbReference type="NCBI Taxonomy" id="64495"/>
    <lineage>
        <taxon>Eukaryota</taxon>
        <taxon>Fungi</taxon>
        <taxon>Fungi incertae sedis</taxon>
        <taxon>Mucoromycota</taxon>
        <taxon>Mucoromycotina</taxon>
        <taxon>Mucoromycetes</taxon>
        <taxon>Mucorales</taxon>
        <taxon>Mucorineae</taxon>
        <taxon>Rhizopodaceae</taxon>
        <taxon>Rhizopus</taxon>
    </lineage>
</organism>
<reference evidence="1" key="1">
    <citation type="journal article" date="2020" name="Microb. Genom.">
        <title>Genetic diversity of clinical and environmental Mucorales isolates obtained from an investigation of mucormycosis cases among solid organ transplant recipients.</title>
        <authorList>
            <person name="Nguyen M.H."/>
            <person name="Kaul D."/>
            <person name="Muto C."/>
            <person name="Cheng S.J."/>
            <person name="Richter R.A."/>
            <person name="Bruno V.M."/>
            <person name="Liu G."/>
            <person name="Beyhan S."/>
            <person name="Sundermann A.J."/>
            <person name="Mounaud S."/>
            <person name="Pasculle A.W."/>
            <person name="Nierman W.C."/>
            <person name="Driscoll E."/>
            <person name="Cumbie R."/>
            <person name="Clancy C.J."/>
            <person name="Dupont C.L."/>
        </authorList>
    </citation>
    <scope>NUCLEOTIDE SEQUENCE</scope>
    <source>
        <strain evidence="1">GL11</strain>
    </source>
</reference>
<dbReference type="Proteomes" id="UP000716291">
    <property type="component" value="Unassembled WGS sequence"/>
</dbReference>
<name>A0A9P6X0Y9_RHIOR</name>
<sequence length="219" mass="25684">MFNARKPKNEQDYIVKLWSQILERLVRNNDLRLKWGESGFARIEYSSYMADVRVLVDHQDDEYEIMCAEAAKGSPSKAKFHHDHCKLLIESKDVLDNSPVAVSHIPAVQFCGHELYEFELVHYADHFYVARKTSYVFVPPTIVDLDFCEKICKILLGLKEEWMSFKHSMEKKLKEERKACNFDSQEENDSQKLKPSPYWYPPCLTQQIPKLNPLPENLI</sequence>
<evidence type="ECO:0000313" key="1">
    <source>
        <dbReference type="EMBL" id="KAG1302826.1"/>
    </source>
</evidence>
<protein>
    <submittedName>
        <fullName evidence="1">Uncharacterized protein</fullName>
    </submittedName>
</protein>
<gene>
    <name evidence="1" type="ORF">G6F64_010602</name>
</gene>
<accession>A0A9P6X0Y9</accession>
<keyword evidence="2" id="KW-1185">Reference proteome</keyword>
<comment type="caution">
    <text evidence="1">The sequence shown here is derived from an EMBL/GenBank/DDBJ whole genome shotgun (WGS) entry which is preliminary data.</text>
</comment>
<dbReference type="EMBL" id="JAANQT010002244">
    <property type="protein sequence ID" value="KAG1302826.1"/>
    <property type="molecule type" value="Genomic_DNA"/>
</dbReference>